<feature type="transmembrane region" description="Helical" evidence="2">
    <location>
        <begin position="154"/>
        <end position="174"/>
    </location>
</feature>
<feature type="transmembrane region" description="Helical" evidence="2">
    <location>
        <begin position="221"/>
        <end position="243"/>
    </location>
</feature>
<reference evidence="3 4" key="1">
    <citation type="submission" date="2022-11" db="EMBL/GenBank/DDBJ databases">
        <title>Mycobacterium sp. nov.</title>
        <authorList>
            <person name="Papic B."/>
            <person name="Spicic S."/>
            <person name="Duvnjak S."/>
        </authorList>
    </citation>
    <scope>NUCLEOTIDE SEQUENCE [LARGE SCALE GENOMIC DNA]</scope>
    <source>
        <strain evidence="3 4">CVI_P4</strain>
    </source>
</reference>
<feature type="transmembrane region" description="Helical" evidence="2">
    <location>
        <begin position="186"/>
        <end position="209"/>
    </location>
</feature>
<gene>
    <name evidence="3" type="ORF">ORI27_09025</name>
</gene>
<evidence type="ECO:0000313" key="4">
    <source>
        <dbReference type="Proteomes" id="UP001300745"/>
    </source>
</evidence>
<evidence type="ECO:0000256" key="2">
    <source>
        <dbReference type="SAM" id="Phobius"/>
    </source>
</evidence>
<dbReference type="Proteomes" id="UP001300745">
    <property type="component" value="Unassembled WGS sequence"/>
</dbReference>
<feature type="region of interest" description="Disordered" evidence="1">
    <location>
        <begin position="1"/>
        <end position="22"/>
    </location>
</feature>
<keyword evidence="4" id="KW-1185">Reference proteome</keyword>
<protein>
    <submittedName>
        <fullName evidence="3">Spirocyclase AveC family protein</fullName>
    </submittedName>
</protein>
<organism evidence="3 4">
    <name type="scientific">Mycobacterium pinniadriaticum</name>
    <dbReference type="NCBI Taxonomy" id="2994102"/>
    <lineage>
        <taxon>Bacteria</taxon>
        <taxon>Bacillati</taxon>
        <taxon>Actinomycetota</taxon>
        <taxon>Actinomycetes</taxon>
        <taxon>Mycobacteriales</taxon>
        <taxon>Mycobacteriaceae</taxon>
        <taxon>Mycobacterium</taxon>
    </lineage>
</organism>
<feature type="transmembrane region" description="Helical" evidence="2">
    <location>
        <begin position="75"/>
        <end position="98"/>
    </location>
</feature>
<dbReference type="Pfam" id="PF17198">
    <property type="entry name" value="AveC_like"/>
    <property type="match status" value="1"/>
</dbReference>
<accession>A0ABT3SBE9</accession>
<feature type="transmembrane region" description="Helical" evidence="2">
    <location>
        <begin position="105"/>
        <end position="126"/>
    </location>
</feature>
<keyword evidence="2" id="KW-0472">Membrane</keyword>
<proteinExistence type="predicted"/>
<dbReference type="EMBL" id="JAPJDO010000006">
    <property type="protein sequence ID" value="MCX2936841.1"/>
    <property type="molecule type" value="Genomic_DNA"/>
</dbReference>
<feature type="transmembrane region" description="Helical" evidence="2">
    <location>
        <begin position="284"/>
        <end position="308"/>
    </location>
</feature>
<name>A0ABT3SBE9_9MYCO</name>
<feature type="region of interest" description="Disordered" evidence="1">
    <location>
        <begin position="357"/>
        <end position="381"/>
    </location>
</feature>
<sequence>MTTQDGVTRTAARESVGGAGKPRSGWGLWACVLASLAFAGLFIAVCRTALDPRVANPNIEGRPRPVDFLFGYDNWMAWVQIGTAVMLVQLLVIFVVAWRRHPGHPVILMGICTTLIVWQDPIMNWAPYAVYNPDLLHWPESWPLVMMSPTVEPFIVFGYVTFYFGPYFPAVWILRKLQARRQPDAFVWKHPLISLALLILPIGFVFDAILEVTSIRTGMYIYSQVIPFGSIFAGTTFQFPLIWESFSVTFVMIPAGILCYRDDTGKSVAEKLAARAKLFPTKPVLGTFLVMFAIINVAYFAYGAWFWAIKASGLATSVACPWPYPEAKVFDPQGYYEEAGAQGPFSVGKWSTWQYALPDGRPDVQPPPPGQGACAPGTANG</sequence>
<dbReference type="InterPro" id="IPR033459">
    <property type="entry name" value="AveC-like"/>
</dbReference>
<dbReference type="RefSeq" id="WP_265996402.1">
    <property type="nucleotide sequence ID" value="NZ_JAPJDN010000006.1"/>
</dbReference>
<feature type="compositionally biased region" description="Low complexity" evidence="1">
    <location>
        <begin position="371"/>
        <end position="381"/>
    </location>
</feature>
<comment type="caution">
    <text evidence="3">The sequence shown here is derived from an EMBL/GenBank/DDBJ whole genome shotgun (WGS) entry which is preliminary data.</text>
</comment>
<keyword evidence="2" id="KW-0812">Transmembrane</keyword>
<evidence type="ECO:0000256" key="1">
    <source>
        <dbReference type="SAM" id="MobiDB-lite"/>
    </source>
</evidence>
<keyword evidence="2" id="KW-1133">Transmembrane helix</keyword>
<feature type="transmembrane region" description="Helical" evidence="2">
    <location>
        <begin position="26"/>
        <end position="50"/>
    </location>
</feature>
<evidence type="ECO:0000313" key="3">
    <source>
        <dbReference type="EMBL" id="MCX2936841.1"/>
    </source>
</evidence>